<reference evidence="2" key="1">
    <citation type="submission" date="2023-10" db="EMBL/GenBank/DDBJ databases">
        <title>Genome assembly of Pristionchus species.</title>
        <authorList>
            <person name="Yoshida K."/>
            <person name="Sommer R.J."/>
        </authorList>
    </citation>
    <scope>NUCLEOTIDE SEQUENCE</scope>
    <source>
        <strain evidence="2">RS5133</strain>
    </source>
</reference>
<evidence type="ECO:0000313" key="3">
    <source>
        <dbReference type="Proteomes" id="UP001432322"/>
    </source>
</evidence>
<dbReference type="AlphaFoldDB" id="A0AAV5X0J9"/>
<protein>
    <submittedName>
        <fullName evidence="2">Uncharacterized protein</fullName>
    </submittedName>
</protein>
<sequence>MKFILLIVVSLPLASATLSKCEKDLLKRCRKCDLPLLAADKSCPLVGYDCSASNEELKDFNVTRGSYERDCDLLRCQDPLATLFVEGVPYQNLGCSENLWRFGKHYTLNTTTAACIRRCDNCKVYVPSSEGFPATPAQIVAPVIGRPCASVECKPGFELYGKSVEDGEIMLVTEDLQCTGDRLWVNDVDAAMVTVFCKPNVEGDN</sequence>
<feature type="signal peptide" evidence="1">
    <location>
        <begin position="1"/>
        <end position="16"/>
    </location>
</feature>
<organism evidence="2 3">
    <name type="scientific">Pristionchus fissidentatus</name>
    <dbReference type="NCBI Taxonomy" id="1538716"/>
    <lineage>
        <taxon>Eukaryota</taxon>
        <taxon>Metazoa</taxon>
        <taxon>Ecdysozoa</taxon>
        <taxon>Nematoda</taxon>
        <taxon>Chromadorea</taxon>
        <taxon>Rhabditida</taxon>
        <taxon>Rhabditina</taxon>
        <taxon>Diplogasteromorpha</taxon>
        <taxon>Diplogasteroidea</taxon>
        <taxon>Neodiplogasteridae</taxon>
        <taxon>Pristionchus</taxon>
    </lineage>
</organism>
<keyword evidence="3" id="KW-1185">Reference proteome</keyword>
<dbReference type="Proteomes" id="UP001432322">
    <property type="component" value="Unassembled WGS sequence"/>
</dbReference>
<gene>
    <name evidence="2" type="ORF">PFISCL1PPCAC_26541</name>
</gene>
<comment type="caution">
    <text evidence="2">The sequence shown here is derived from an EMBL/GenBank/DDBJ whole genome shotgun (WGS) entry which is preliminary data.</text>
</comment>
<name>A0AAV5X0J9_9BILA</name>
<dbReference type="EMBL" id="BTSY01000007">
    <property type="protein sequence ID" value="GMT35244.1"/>
    <property type="molecule type" value="Genomic_DNA"/>
</dbReference>
<proteinExistence type="predicted"/>
<accession>A0AAV5X0J9</accession>
<evidence type="ECO:0000313" key="2">
    <source>
        <dbReference type="EMBL" id="GMT35244.1"/>
    </source>
</evidence>
<evidence type="ECO:0000256" key="1">
    <source>
        <dbReference type="SAM" id="SignalP"/>
    </source>
</evidence>
<feature type="chain" id="PRO_5044022981" evidence="1">
    <location>
        <begin position="17"/>
        <end position="205"/>
    </location>
</feature>
<keyword evidence="1" id="KW-0732">Signal</keyword>